<dbReference type="InterPro" id="IPR011701">
    <property type="entry name" value="MFS"/>
</dbReference>
<gene>
    <name evidence="8" type="ordered locus">BCA_2415</name>
</gene>
<dbReference type="Gene3D" id="1.20.1250.20">
    <property type="entry name" value="MFS general substrate transporter like domains"/>
    <property type="match status" value="1"/>
</dbReference>
<dbReference type="Pfam" id="PF07690">
    <property type="entry name" value="MFS_1"/>
    <property type="match status" value="1"/>
</dbReference>
<evidence type="ECO:0000313" key="8">
    <source>
        <dbReference type="EMBL" id="ACO28135.1"/>
    </source>
</evidence>
<evidence type="ECO:0000256" key="4">
    <source>
        <dbReference type="ARBA" id="ARBA00022989"/>
    </source>
</evidence>
<keyword evidence="2" id="KW-0813">Transport</keyword>
<dbReference type="Proteomes" id="UP000002210">
    <property type="component" value="Chromosome"/>
</dbReference>
<accession>A0A158RLT5</accession>
<dbReference type="SUPFAM" id="SSF103473">
    <property type="entry name" value="MFS general substrate transporter"/>
    <property type="match status" value="1"/>
</dbReference>
<keyword evidence="3 6" id="KW-0812">Transmembrane</keyword>
<dbReference type="GO" id="GO:0005886">
    <property type="term" value="C:plasma membrane"/>
    <property type="evidence" value="ECO:0007669"/>
    <property type="project" value="UniProtKB-SubCell"/>
</dbReference>
<reference evidence="8 9" key="1">
    <citation type="submission" date="2009-02" db="EMBL/GenBank/DDBJ databases">
        <title>Genome sequence of Bacillus cereus 03BB102.</title>
        <authorList>
            <person name="Dodson R.J."/>
            <person name="Jackson P."/>
            <person name="Munk A.C."/>
            <person name="Brettin T."/>
            <person name="Bruce D."/>
            <person name="Detter C."/>
            <person name="Tapia R."/>
            <person name="Han C."/>
            <person name="Sutton G."/>
            <person name="Sims D."/>
        </authorList>
    </citation>
    <scope>NUCLEOTIDE SEQUENCE [LARGE SCALE GENOMIC DNA]</scope>
    <source>
        <strain evidence="8 9">03BB102</strain>
    </source>
</reference>
<feature type="transmembrane region" description="Helical" evidence="6">
    <location>
        <begin position="212"/>
        <end position="234"/>
    </location>
</feature>
<evidence type="ECO:0000313" key="9">
    <source>
        <dbReference type="Proteomes" id="UP000002210"/>
    </source>
</evidence>
<dbReference type="GO" id="GO:0022857">
    <property type="term" value="F:transmembrane transporter activity"/>
    <property type="evidence" value="ECO:0007669"/>
    <property type="project" value="InterPro"/>
</dbReference>
<evidence type="ECO:0000256" key="5">
    <source>
        <dbReference type="ARBA" id="ARBA00023136"/>
    </source>
</evidence>
<evidence type="ECO:0000256" key="1">
    <source>
        <dbReference type="ARBA" id="ARBA00004651"/>
    </source>
</evidence>
<dbReference type="EMBL" id="CP001407">
    <property type="protein sequence ID" value="ACO28135.1"/>
    <property type="molecule type" value="Genomic_DNA"/>
</dbReference>
<dbReference type="PANTHER" id="PTHR23531:SF2">
    <property type="entry name" value="PERMEASE"/>
    <property type="match status" value="1"/>
</dbReference>
<keyword evidence="5 6" id="KW-0472">Membrane</keyword>
<dbReference type="AlphaFoldDB" id="A0A158RLT5"/>
<dbReference type="KEGG" id="bcx:BCA_2415"/>
<protein>
    <submittedName>
        <fullName evidence="8">MFS transporter</fullName>
    </submittedName>
</protein>
<evidence type="ECO:0000256" key="2">
    <source>
        <dbReference type="ARBA" id="ARBA00022448"/>
    </source>
</evidence>
<dbReference type="InterPro" id="IPR036259">
    <property type="entry name" value="MFS_trans_sf"/>
</dbReference>
<feature type="transmembrane region" description="Helical" evidence="6">
    <location>
        <begin position="64"/>
        <end position="88"/>
    </location>
</feature>
<dbReference type="PANTHER" id="PTHR23531">
    <property type="entry name" value="QUINOLENE RESISTANCE PROTEIN NORA"/>
    <property type="match status" value="1"/>
</dbReference>
<feature type="transmembrane region" description="Helical" evidence="6">
    <location>
        <begin position="94"/>
        <end position="113"/>
    </location>
</feature>
<feature type="transmembrane region" description="Helical" evidence="6">
    <location>
        <begin position="188"/>
        <end position="206"/>
    </location>
</feature>
<evidence type="ECO:0000256" key="6">
    <source>
        <dbReference type="SAM" id="Phobius"/>
    </source>
</evidence>
<name>A0A158RLT5_BACC3</name>
<sequence length="244" mass="26123">MAMTIAMAIGPMIGLSVVQNYSFHGLFLLATLLSFMAVLLSLMTKMPFTPQKEKGKMQLFEKSVLSITIVVFFLSFAYGGITTFLPLFASSIDVNPGTFFLVYAIALTIVRPISGKLLDKYGEVFIILPALCITVIAIVVLTISNNLIGVVIAATLYGVGFGSAQPALQAAMLSIVDPSKRGVANASFFTAFDLGIGLDAILLGVVSQMFGYRILFAGSAISGLIAFIIFVFFVKQQLGKKEFA</sequence>
<comment type="subcellular location">
    <subcellularLocation>
        <location evidence="1">Cell membrane</location>
        <topology evidence="1">Multi-pass membrane protein</topology>
    </subcellularLocation>
</comment>
<feature type="transmembrane region" description="Helical" evidence="6">
    <location>
        <begin position="125"/>
        <end position="144"/>
    </location>
</feature>
<dbReference type="PROSITE" id="PS50850">
    <property type="entry name" value="MFS"/>
    <property type="match status" value="1"/>
</dbReference>
<evidence type="ECO:0000256" key="3">
    <source>
        <dbReference type="ARBA" id="ARBA00022692"/>
    </source>
</evidence>
<feature type="domain" description="Major facilitator superfamily (MFS) profile" evidence="7">
    <location>
        <begin position="26"/>
        <end position="244"/>
    </location>
</feature>
<feature type="transmembrane region" description="Helical" evidence="6">
    <location>
        <begin position="150"/>
        <end position="176"/>
    </location>
</feature>
<dbReference type="InterPro" id="IPR052714">
    <property type="entry name" value="MFS_Exporter"/>
</dbReference>
<feature type="transmembrane region" description="Helical" evidence="6">
    <location>
        <begin position="21"/>
        <end position="43"/>
    </location>
</feature>
<proteinExistence type="predicted"/>
<evidence type="ECO:0000259" key="7">
    <source>
        <dbReference type="PROSITE" id="PS50850"/>
    </source>
</evidence>
<organism evidence="8 9">
    <name type="scientific">Bacillus cereus (strain 03BB102)</name>
    <dbReference type="NCBI Taxonomy" id="572264"/>
    <lineage>
        <taxon>Bacteria</taxon>
        <taxon>Bacillati</taxon>
        <taxon>Bacillota</taxon>
        <taxon>Bacilli</taxon>
        <taxon>Bacillales</taxon>
        <taxon>Bacillaceae</taxon>
        <taxon>Bacillus</taxon>
        <taxon>Bacillus cereus group</taxon>
    </lineage>
</organism>
<dbReference type="InterPro" id="IPR020846">
    <property type="entry name" value="MFS_dom"/>
</dbReference>
<keyword evidence="4 6" id="KW-1133">Transmembrane helix</keyword>